<feature type="compositionally biased region" description="Low complexity" evidence="1">
    <location>
        <begin position="602"/>
        <end position="618"/>
    </location>
</feature>
<sequence>MPSPHRSGDVPVRGCGRAPCSLLPRSRNQNVTTVGDDMSYWGDIARALEDVDPICPSRVAAAALWKAVAADDVEGADAGSAPDGVVEAVCAIDRAWLVQLGQDPDTSRTSLEQATAFCQGIRAAHGRSTLPLRYARVELSAVLGLRDEALEQLREARLFSFGKTDTGAVLATARMHDDYSGVISTTTATPKRAEADPVESARGLGAVLVPYLAHQRIVEAEDAFASLSLLHLPDAVSLQSLADRLEYLGLSSQWQRAIALIRHSPMKAVSEASAWQLMNTAVGLALVMRAANRADYGKHALGASLSWTTPWGNLELTAWDTVGRAYDVMTGFVRGVAHRFDVRNGNNGVSYRVEMRMAAEAAGLASRSYGTVTSAVPADRARLRNQGALLKEVRELLTLSRGYGMESVRQRAMSTAETVSASLSEVVDDSTLELVVDLRLAFGRLLAALGANERAEKEHLDTAELSLSQGWTEMACAALALASHAAQARGDRASSGRAWHQCRDAMESWPMNRPGERCGILVDAVGDPLVAVQVLSALAEVLVDGVEEDHSRAPIIREIISRASEQASRCVSPPQGAVESLARVEERIAPYGRGRGGRRRPGSTTTITTDGQAAAGGK</sequence>
<protein>
    <submittedName>
        <fullName evidence="2">Uncharacterized protein</fullName>
    </submittedName>
</protein>
<organism evidence="2 3">
    <name type="scientific">Actinomyces viscosus C505</name>
    <dbReference type="NCBI Taxonomy" id="562973"/>
    <lineage>
        <taxon>Bacteria</taxon>
        <taxon>Bacillati</taxon>
        <taxon>Actinomycetota</taxon>
        <taxon>Actinomycetes</taxon>
        <taxon>Actinomycetales</taxon>
        <taxon>Actinomycetaceae</taxon>
        <taxon>Actinomyces</taxon>
    </lineage>
</organism>
<dbReference type="AlphaFoldDB" id="F2UZE1"/>
<dbReference type="Proteomes" id="UP000004668">
    <property type="component" value="Unassembled WGS sequence"/>
</dbReference>
<proteinExistence type="predicted"/>
<feature type="region of interest" description="Disordered" evidence="1">
    <location>
        <begin position="589"/>
        <end position="618"/>
    </location>
</feature>
<evidence type="ECO:0000256" key="1">
    <source>
        <dbReference type="SAM" id="MobiDB-lite"/>
    </source>
</evidence>
<evidence type="ECO:0000313" key="2">
    <source>
        <dbReference type="EMBL" id="EGE37545.1"/>
    </source>
</evidence>
<evidence type="ECO:0000313" key="3">
    <source>
        <dbReference type="Proteomes" id="UP000004668"/>
    </source>
</evidence>
<dbReference type="EMBL" id="ACRE02000006">
    <property type="protein sequence ID" value="EGE37545.1"/>
    <property type="molecule type" value="Genomic_DNA"/>
</dbReference>
<dbReference type="eggNOG" id="ENOG5031G4S">
    <property type="taxonomic scope" value="Bacteria"/>
</dbReference>
<accession>F2UZE1</accession>
<name>F2UZE1_ACTVI</name>
<reference evidence="2 3" key="2">
    <citation type="submission" date="2011-10" db="EMBL/GenBank/DDBJ databases">
        <title>The Genome Sequence of Actinomyces viscosus C505.</title>
        <authorList>
            <consortium name="The Broad Institute Genome Sequencing Platform"/>
            <consortium name="The Broad Institute Genome Sequencing Center for Infectious Disease"/>
            <person name="Earl A."/>
            <person name="Ward D."/>
            <person name="Feldgarden M."/>
            <person name="Gevers D."/>
            <person name="Sibley C.D."/>
            <person name="Field T.R."/>
            <person name="Grinwis M."/>
            <person name="Eshaghurshan C.S."/>
            <person name="Surette M.G."/>
            <person name="Young S.K."/>
            <person name="Zeng Q."/>
            <person name="Gargeya S."/>
            <person name="Fitzgerald M."/>
            <person name="Haas B."/>
            <person name="Abouelleil A."/>
            <person name="Alvarado L."/>
            <person name="Arachchi H.M."/>
            <person name="Berlin A."/>
            <person name="Brown A."/>
            <person name="Chapman S.B."/>
            <person name="Chen Z."/>
            <person name="Dunbar C."/>
            <person name="Freedman E."/>
            <person name="Gearin G."/>
            <person name="Goldberg J."/>
            <person name="Griggs A."/>
            <person name="Gujja S."/>
            <person name="Heiman D."/>
            <person name="Howarth C."/>
            <person name="Larson L."/>
            <person name="Lui A."/>
            <person name="MacDonald P.J.P."/>
            <person name="Montmayeur A."/>
            <person name="Murphy C."/>
            <person name="Neiman D."/>
            <person name="Pearson M."/>
            <person name="Priest M."/>
            <person name="Roberts A."/>
            <person name="Saif S."/>
            <person name="Shea T."/>
            <person name="Shenoy N."/>
            <person name="Sisk P."/>
            <person name="Stolte C."/>
            <person name="Sykes S."/>
            <person name="Wortman J."/>
            <person name="Nusbaum C."/>
            <person name="Birren B."/>
        </authorList>
    </citation>
    <scope>NUCLEOTIDE SEQUENCE [LARGE SCALE GENOMIC DNA]</scope>
    <source>
        <strain evidence="2 3">C505</strain>
    </source>
</reference>
<gene>
    <name evidence="2" type="ORF">HMPREF0059_01815</name>
</gene>
<comment type="caution">
    <text evidence="2">The sequence shown here is derived from an EMBL/GenBank/DDBJ whole genome shotgun (WGS) entry which is preliminary data.</text>
</comment>
<reference evidence="3" key="1">
    <citation type="submission" date="2010-02" db="EMBL/GenBank/DDBJ databases">
        <title>The Genome Sequence of Prevotella oris strain C735.</title>
        <authorList>
            <consortium name="The Broad Institute Genome Sequencing Platform"/>
            <person name="Ward D."/>
            <person name="Feldgarden M."/>
            <person name="Earl A."/>
            <person name="Young S.K."/>
            <person name="Zeng Q."/>
            <person name="Koehrsen M."/>
            <person name="Alvarado L."/>
            <person name="Berlin A."/>
            <person name="Bochicchio J."/>
            <person name="Borenstein D."/>
            <person name="Chapman S.B."/>
            <person name="Chen Z."/>
            <person name="Engels R."/>
            <person name="Freedman E."/>
            <person name="Gellesch M."/>
            <person name="Goldberg J."/>
            <person name="Griggs A."/>
            <person name="Gujja S."/>
            <person name="Heilman E."/>
            <person name="Heiman D."/>
            <person name="Hepburn T."/>
            <person name="Howarth C."/>
            <person name="Jen D."/>
            <person name="Larson L."/>
            <person name="Mehta T."/>
            <person name="Park D."/>
            <person name="Pearson M."/>
            <person name="Roberts A."/>
            <person name="Saif S."/>
            <person name="Shea T."/>
            <person name="Shenoy N."/>
            <person name="Sisk P."/>
            <person name="Stolte C."/>
            <person name="Sykes S."/>
            <person name="Thomson T."/>
            <person name="Walk T."/>
            <person name="White J."/>
            <person name="Yandava C."/>
            <person name="Sibley C.D."/>
            <person name="Field T.R."/>
            <person name="Grinwis M."/>
            <person name="Eshaghurshan C.S."/>
            <person name="Surette M.G."/>
            <person name="Haas B."/>
            <person name="Nusbaum C."/>
            <person name="Birren B."/>
        </authorList>
    </citation>
    <scope>NUCLEOTIDE SEQUENCE [LARGE SCALE GENOMIC DNA]</scope>
    <source>
        <strain evidence="3">C505</strain>
    </source>
</reference>
<dbReference type="HOGENOM" id="CLU_469007_0_0_11"/>